<evidence type="ECO:0000313" key="3">
    <source>
        <dbReference type="Proteomes" id="UP000193427"/>
    </source>
</evidence>
<keyword evidence="3" id="KW-1185">Reference proteome</keyword>
<evidence type="ECO:0000256" key="1">
    <source>
        <dbReference type="SAM" id="MobiDB-lite"/>
    </source>
</evidence>
<dbReference type="PANTHER" id="PTHR38664:SF1">
    <property type="entry name" value="SLR0058 PROTEIN"/>
    <property type="match status" value="1"/>
</dbReference>
<proteinExistence type="predicted"/>
<dbReference type="PANTHER" id="PTHR38664">
    <property type="entry name" value="SLR0058 PROTEIN"/>
    <property type="match status" value="1"/>
</dbReference>
<dbReference type="KEGG" id="rgu:A4W93_21935"/>
<evidence type="ECO:0000313" key="2">
    <source>
        <dbReference type="EMBL" id="ARN22348.1"/>
    </source>
</evidence>
<gene>
    <name evidence="2" type="ORF">A4W93_21935</name>
</gene>
<organism evidence="2 3">
    <name type="scientific">Piscinibacter gummiphilus</name>
    <dbReference type="NCBI Taxonomy" id="946333"/>
    <lineage>
        <taxon>Bacteria</taxon>
        <taxon>Pseudomonadati</taxon>
        <taxon>Pseudomonadota</taxon>
        <taxon>Betaproteobacteria</taxon>
        <taxon>Burkholderiales</taxon>
        <taxon>Sphaerotilaceae</taxon>
        <taxon>Piscinibacter</taxon>
    </lineage>
</organism>
<feature type="region of interest" description="Disordered" evidence="1">
    <location>
        <begin position="58"/>
        <end position="79"/>
    </location>
</feature>
<dbReference type="STRING" id="946333.A4W93_21935"/>
<protein>
    <submittedName>
        <fullName evidence="2">Poly granule associated protein</fullName>
    </submittedName>
</protein>
<dbReference type="Proteomes" id="UP000193427">
    <property type="component" value="Chromosome"/>
</dbReference>
<feature type="region of interest" description="Disordered" evidence="1">
    <location>
        <begin position="128"/>
        <end position="165"/>
    </location>
</feature>
<accession>A0A1W6LDU1</accession>
<dbReference type="AlphaFoldDB" id="A0A1W6LDU1"/>
<feature type="compositionally biased region" description="Low complexity" evidence="1">
    <location>
        <begin position="131"/>
        <end position="153"/>
    </location>
</feature>
<dbReference type="NCBIfam" id="TIGR01837">
    <property type="entry name" value="PHA_granule_1"/>
    <property type="match status" value="1"/>
</dbReference>
<dbReference type="EMBL" id="CP015118">
    <property type="protein sequence ID" value="ARN22348.1"/>
    <property type="molecule type" value="Genomic_DNA"/>
</dbReference>
<dbReference type="OrthoDB" id="5801582at2"/>
<reference evidence="2 3" key="1">
    <citation type="submission" date="2016-04" db="EMBL/GenBank/DDBJ databases">
        <title>Complete genome sequence of natural rubber-degrading, novel Gram-negative bacterium, Rhizobacter gummiphilus strain NS21.</title>
        <authorList>
            <person name="Tabata M."/>
            <person name="Kasai D."/>
            <person name="Fukuda M."/>
        </authorList>
    </citation>
    <scope>NUCLEOTIDE SEQUENCE [LARGE SCALE GENOMIC DNA]</scope>
    <source>
        <strain evidence="2 3">NS21</strain>
    </source>
</reference>
<name>A0A1W6LDU1_9BURK</name>
<dbReference type="InterPro" id="IPR008769">
    <property type="entry name" value="PhaF_PhaI"/>
</dbReference>
<sequence>MVKKTDNPNPDFVNTVRESAQQIWLAGLGAFAKAQAEGGKVFETLVQEGTTIQRKTQAAAEEKFGEMGSRWSGLAGDMTSKAGQQWDKLESIFEDRTARALTRLGVPSAKQVEDLEARVAELAEQVAKLQKAAAPARPAAAKRSAARSATPTAGTKPSARKRASP</sequence>
<dbReference type="Pfam" id="PF05597">
    <property type="entry name" value="Phasin"/>
    <property type="match status" value="1"/>
</dbReference>
<dbReference type="RefSeq" id="WP_085752649.1">
    <property type="nucleotide sequence ID" value="NZ_BSPR01000020.1"/>
</dbReference>